<dbReference type="AlphaFoldDB" id="A0A7R9U1V4"/>
<sequence>MRRPAFVLGILLSFVASTRTLLLRRPALSLRRSLRLRATAGTTDGYCTCDELLEIAEEQWGITLTESYLGPSYQIVARTLEKEGDGKGQIIGYTTGFITPPLLRQDTMQIYGVNRGYGRAALEVPAEVAAQQSPDKGKGKAAERAWRSQSVHGLSILMGFFAVRRAYDRGCRRAELLAINDDPRQHQLLVRHYQRLRFRVVREVGDDLKSVPDRLVWGGVGTLMEGDILDILEGASKSLRRQDRND</sequence>
<evidence type="ECO:0000313" key="1">
    <source>
        <dbReference type="EMBL" id="CAD8251829.1"/>
    </source>
</evidence>
<dbReference type="PANTHER" id="PTHR36897:SF2">
    <property type="entry name" value="OS10G0350800 PROTEIN"/>
    <property type="match status" value="1"/>
</dbReference>
<accession>A0A7R9U1V4</accession>
<dbReference type="PANTHER" id="PTHR36897">
    <property type="entry name" value="OS10G0351100-LIKE PROTEIN"/>
    <property type="match status" value="1"/>
</dbReference>
<proteinExistence type="predicted"/>
<organism evidence="1">
    <name type="scientific">Pinguiococcus pyrenoidosus</name>
    <dbReference type="NCBI Taxonomy" id="172671"/>
    <lineage>
        <taxon>Eukaryota</taxon>
        <taxon>Sar</taxon>
        <taxon>Stramenopiles</taxon>
        <taxon>Ochrophyta</taxon>
        <taxon>Pinguiophyceae</taxon>
        <taxon>Pinguiochrysidales</taxon>
        <taxon>Pinguiochrysidaceae</taxon>
        <taxon>Pinguiococcus</taxon>
    </lineage>
</organism>
<reference evidence="1" key="1">
    <citation type="submission" date="2021-01" db="EMBL/GenBank/DDBJ databases">
        <authorList>
            <person name="Corre E."/>
            <person name="Pelletier E."/>
            <person name="Niang G."/>
            <person name="Scheremetjew M."/>
            <person name="Finn R."/>
            <person name="Kale V."/>
            <person name="Holt S."/>
            <person name="Cochrane G."/>
            <person name="Meng A."/>
            <person name="Brown T."/>
            <person name="Cohen L."/>
        </authorList>
    </citation>
    <scope>NUCLEOTIDE SEQUENCE</scope>
    <source>
        <strain evidence="1">CCMP2078</strain>
    </source>
</reference>
<dbReference type="EMBL" id="HBEA01001785">
    <property type="protein sequence ID" value="CAD8251829.1"/>
    <property type="molecule type" value="Transcribed_RNA"/>
</dbReference>
<gene>
    <name evidence="1" type="ORF">PPYR1160_LOCUS1320</name>
</gene>
<name>A0A7R9U1V4_9STRA</name>
<protein>
    <submittedName>
        <fullName evidence="1">Uncharacterized protein</fullName>
    </submittedName>
</protein>